<feature type="transmembrane region" description="Helical" evidence="5">
    <location>
        <begin position="627"/>
        <end position="650"/>
    </location>
</feature>
<dbReference type="InterPro" id="IPR012677">
    <property type="entry name" value="Nucleotide-bd_a/b_plait_sf"/>
</dbReference>
<evidence type="ECO:0000256" key="1">
    <source>
        <dbReference type="ARBA" id="ARBA00022737"/>
    </source>
</evidence>
<feature type="compositionally biased region" description="Basic residues" evidence="4">
    <location>
        <begin position="366"/>
        <end position="380"/>
    </location>
</feature>
<feature type="compositionally biased region" description="Polar residues" evidence="4">
    <location>
        <begin position="353"/>
        <end position="362"/>
    </location>
</feature>
<feature type="region of interest" description="Disordered" evidence="4">
    <location>
        <begin position="350"/>
        <end position="382"/>
    </location>
</feature>
<evidence type="ECO:0000259" key="6">
    <source>
        <dbReference type="PROSITE" id="PS50102"/>
    </source>
</evidence>
<accession>A0A819P4F1</accession>
<dbReference type="CDD" id="cd12421">
    <property type="entry name" value="RRM1_PTBP1_hnRNPL_like"/>
    <property type="match status" value="1"/>
</dbReference>
<dbReference type="InterPro" id="IPR000504">
    <property type="entry name" value="RRM_dom"/>
</dbReference>
<feature type="compositionally biased region" description="Low complexity" evidence="4">
    <location>
        <begin position="29"/>
        <end position="39"/>
    </location>
</feature>
<dbReference type="InterPro" id="IPR035979">
    <property type="entry name" value="RBD_domain_sf"/>
</dbReference>
<dbReference type="Pfam" id="PF11835">
    <property type="entry name" value="RRM_8"/>
    <property type="match status" value="1"/>
</dbReference>
<organism evidence="7 8">
    <name type="scientific">Adineta steineri</name>
    <dbReference type="NCBI Taxonomy" id="433720"/>
    <lineage>
        <taxon>Eukaryota</taxon>
        <taxon>Metazoa</taxon>
        <taxon>Spiralia</taxon>
        <taxon>Gnathifera</taxon>
        <taxon>Rotifera</taxon>
        <taxon>Eurotatoria</taxon>
        <taxon>Bdelloidea</taxon>
        <taxon>Adinetida</taxon>
        <taxon>Adinetidae</taxon>
        <taxon>Adineta</taxon>
    </lineage>
</organism>
<dbReference type="SMART" id="SM00360">
    <property type="entry name" value="RRM"/>
    <property type="match status" value="2"/>
</dbReference>
<evidence type="ECO:0000256" key="2">
    <source>
        <dbReference type="ARBA" id="ARBA00022884"/>
    </source>
</evidence>
<keyword evidence="2 3" id="KW-0694">RNA-binding</keyword>
<evidence type="ECO:0000256" key="4">
    <source>
        <dbReference type="SAM" id="MobiDB-lite"/>
    </source>
</evidence>
<keyword evidence="1" id="KW-0677">Repeat</keyword>
<dbReference type="GO" id="GO:0003723">
    <property type="term" value="F:RNA binding"/>
    <property type="evidence" value="ECO:0007669"/>
    <property type="project" value="UniProtKB-UniRule"/>
</dbReference>
<dbReference type="Gene3D" id="3.30.70.330">
    <property type="match status" value="2"/>
</dbReference>
<evidence type="ECO:0000313" key="8">
    <source>
        <dbReference type="Proteomes" id="UP000663844"/>
    </source>
</evidence>
<dbReference type="AlphaFoldDB" id="A0A819P4F1"/>
<dbReference type="InterPro" id="IPR021790">
    <property type="entry name" value="PTBP1-like_RRM2"/>
</dbReference>
<feature type="region of interest" description="Disordered" evidence="4">
    <location>
        <begin position="29"/>
        <end position="59"/>
    </location>
</feature>
<name>A0A819P4F1_9BILA</name>
<dbReference type="PANTHER" id="PTHR15592">
    <property type="entry name" value="MATRIN 3/NUCLEAR PROTEIN 220-RELATED"/>
    <property type="match status" value="1"/>
</dbReference>
<gene>
    <name evidence="7" type="ORF">OXD698_LOCUS29971</name>
</gene>
<feature type="compositionally biased region" description="Basic and acidic residues" evidence="4">
    <location>
        <begin position="47"/>
        <end position="58"/>
    </location>
</feature>
<feature type="domain" description="RRM" evidence="6">
    <location>
        <begin position="61"/>
        <end position="133"/>
    </location>
</feature>
<sequence>MKRLLSNDLSTSPTTKILAINTNEEEMTSNINNSTNLNNGHPNSDSNEAKKARIEKSPPSRVVHLRNIDASELDIVQFGLTFGKITNVLNLRKKNQAFLEFDNIEHAQAMTDYFSSIPILLNGRQIFVQFSNHQELKTDPNNANNQQAQAALQSATILQEIGQTGGQNCVLRVVVNNMIYPVNVDTFYQIFSKFGVVLKIITFTKNDKFQGLIQMKDATTAQSVKLNLNGQNIYNGCCTLQIDFSKLHSLNVKYNNDKSRDYTNPILPSSENSNEPISIGARYLAGIPNVYGSPIMTLAGAPLTTLSAMNNGAIHFPTSTAAMFNASQLASQYTTAIACQNPATTLLTTTGTNQSPLSLSTLQQQQHHHQQHHHHHHHPHAANTSPYILLSASSSDEVCGNGGGGGTRVGTGKNATLSSPSALYFYNNNNTTPTIANSSDVDAYRECLQCSIKFSYTKLIDETLNRNCSEAFECIEFEFNDRTLFENFFSNYVYIFKNLYNKSSISNSLNSLHITITHNNYEELNLTYIKSILKPNGTDYFYLSFSLNNNEKPILLDFQTDNSSKPLISIRINIICDDNNKNTYDIGEGVTPIITTNSCVIINKNNSRKISTTIQTSTQDYLSKTNLFLFIGGIIVFSIWILCICLCLYLRYYKWKNDNNFNQRSSIVSSMFSTDTYDTRQDDILFSQQKNQKSKQIGQYGLYSYDNDF</sequence>
<keyword evidence="5" id="KW-0812">Transmembrane</keyword>
<evidence type="ECO:0000256" key="3">
    <source>
        <dbReference type="PROSITE-ProRule" id="PRU00176"/>
    </source>
</evidence>
<protein>
    <recommendedName>
        <fullName evidence="6">RRM domain-containing protein</fullName>
    </recommendedName>
</protein>
<reference evidence="7" key="1">
    <citation type="submission" date="2021-02" db="EMBL/GenBank/DDBJ databases">
        <authorList>
            <person name="Nowell W R."/>
        </authorList>
    </citation>
    <scope>NUCLEOTIDE SEQUENCE</scope>
</reference>
<proteinExistence type="predicted"/>
<evidence type="ECO:0000256" key="5">
    <source>
        <dbReference type="SAM" id="Phobius"/>
    </source>
</evidence>
<dbReference type="PROSITE" id="PS50102">
    <property type="entry name" value="RRM"/>
    <property type="match status" value="2"/>
</dbReference>
<evidence type="ECO:0000313" key="7">
    <source>
        <dbReference type="EMBL" id="CAF4008818.1"/>
    </source>
</evidence>
<dbReference type="SUPFAM" id="SSF54928">
    <property type="entry name" value="RNA-binding domain, RBD"/>
    <property type="match status" value="2"/>
</dbReference>
<dbReference type="Proteomes" id="UP000663844">
    <property type="component" value="Unassembled WGS sequence"/>
</dbReference>
<comment type="caution">
    <text evidence="7">The sequence shown here is derived from an EMBL/GenBank/DDBJ whole genome shotgun (WGS) entry which is preliminary data.</text>
</comment>
<feature type="domain" description="RRM" evidence="6">
    <location>
        <begin position="171"/>
        <end position="247"/>
    </location>
</feature>
<dbReference type="EMBL" id="CAJOAZ010003458">
    <property type="protein sequence ID" value="CAF4008818.1"/>
    <property type="molecule type" value="Genomic_DNA"/>
</dbReference>
<keyword evidence="5" id="KW-1133">Transmembrane helix</keyword>
<keyword evidence="5" id="KW-0472">Membrane</keyword>